<gene>
    <name evidence="2" type="ORF">BDN70DRAFT_939039</name>
</gene>
<feature type="region of interest" description="Disordered" evidence="1">
    <location>
        <begin position="168"/>
        <end position="190"/>
    </location>
</feature>
<evidence type="ECO:0000313" key="3">
    <source>
        <dbReference type="Proteomes" id="UP000807469"/>
    </source>
</evidence>
<accession>A0A9P5YMK1</accession>
<name>A0A9P5YMK1_9AGAR</name>
<proteinExistence type="predicted"/>
<sequence>MKPMLRYAPPPPLRKMSPFTKLRRRRERKYDKEAIILQRKEVKKIIVKFIMKIVPTLEDAAALFPTLFSNWKRHKWGKPELCFGTGRRFHNIARYFRRCLIRSHGRNCRGGQFITPKLPETSPEYQELLHLWATYDSLGRRYCRGERVDSKYLETFVNPLTDFTTSTLDDPSGATLKRRRDTVEAPMHEPRKKRQVMVCVELPAPSKSHRRTIRTALKAPVASSSRQVIVTAPVVPNYNLELIEALALIPTASSSHSMDRSHDILAHAEVLALAGSDSESNDPPSPYTAFIKDRTWPSRVIDSRVIGLKLEPEIEELTLAEFEEGIRRNAERRRIRKGKGKA</sequence>
<reference evidence="2" key="1">
    <citation type="submission" date="2020-11" db="EMBL/GenBank/DDBJ databases">
        <authorList>
            <consortium name="DOE Joint Genome Institute"/>
            <person name="Ahrendt S."/>
            <person name="Riley R."/>
            <person name="Andreopoulos W."/>
            <person name="Labutti K."/>
            <person name="Pangilinan J."/>
            <person name="Ruiz-Duenas F.J."/>
            <person name="Barrasa J.M."/>
            <person name="Sanchez-Garcia M."/>
            <person name="Camarero S."/>
            <person name="Miyauchi S."/>
            <person name="Serrano A."/>
            <person name="Linde D."/>
            <person name="Babiker R."/>
            <person name="Drula E."/>
            <person name="Ayuso-Fernandez I."/>
            <person name="Pacheco R."/>
            <person name="Padilla G."/>
            <person name="Ferreira P."/>
            <person name="Barriuso J."/>
            <person name="Kellner H."/>
            <person name="Castanera R."/>
            <person name="Alfaro M."/>
            <person name="Ramirez L."/>
            <person name="Pisabarro A.G."/>
            <person name="Kuo A."/>
            <person name="Tritt A."/>
            <person name="Lipzen A."/>
            <person name="He G."/>
            <person name="Yan M."/>
            <person name="Ng V."/>
            <person name="Cullen D."/>
            <person name="Martin F."/>
            <person name="Rosso M.-N."/>
            <person name="Henrissat B."/>
            <person name="Hibbett D."/>
            <person name="Martinez A.T."/>
            <person name="Grigoriev I.V."/>
        </authorList>
    </citation>
    <scope>NUCLEOTIDE SEQUENCE</scope>
    <source>
        <strain evidence="2">CIRM-BRFM 674</strain>
    </source>
</reference>
<dbReference type="Proteomes" id="UP000807469">
    <property type="component" value="Unassembled WGS sequence"/>
</dbReference>
<comment type="caution">
    <text evidence="2">The sequence shown here is derived from an EMBL/GenBank/DDBJ whole genome shotgun (WGS) entry which is preliminary data.</text>
</comment>
<evidence type="ECO:0000256" key="1">
    <source>
        <dbReference type="SAM" id="MobiDB-lite"/>
    </source>
</evidence>
<protein>
    <submittedName>
        <fullName evidence="2">Uncharacterized protein</fullName>
    </submittedName>
</protein>
<keyword evidence="3" id="KW-1185">Reference proteome</keyword>
<organism evidence="2 3">
    <name type="scientific">Pholiota conissans</name>
    <dbReference type="NCBI Taxonomy" id="109636"/>
    <lineage>
        <taxon>Eukaryota</taxon>
        <taxon>Fungi</taxon>
        <taxon>Dikarya</taxon>
        <taxon>Basidiomycota</taxon>
        <taxon>Agaricomycotina</taxon>
        <taxon>Agaricomycetes</taxon>
        <taxon>Agaricomycetidae</taxon>
        <taxon>Agaricales</taxon>
        <taxon>Agaricineae</taxon>
        <taxon>Strophariaceae</taxon>
        <taxon>Pholiota</taxon>
    </lineage>
</organism>
<evidence type="ECO:0000313" key="2">
    <source>
        <dbReference type="EMBL" id="KAF9471314.1"/>
    </source>
</evidence>
<dbReference type="EMBL" id="MU155712">
    <property type="protein sequence ID" value="KAF9471314.1"/>
    <property type="molecule type" value="Genomic_DNA"/>
</dbReference>
<dbReference type="AlphaFoldDB" id="A0A9P5YMK1"/>